<dbReference type="GO" id="GO:0006508">
    <property type="term" value="P:proteolysis"/>
    <property type="evidence" value="ECO:0007669"/>
    <property type="project" value="UniProtKB-KW"/>
</dbReference>
<dbReference type="SMART" id="SM00631">
    <property type="entry name" value="Zn_pept"/>
    <property type="match status" value="1"/>
</dbReference>
<dbReference type="Gene3D" id="3.30.70.340">
    <property type="entry name" value="Metallocarboxypeptidase-like"/>
    <property type="match status" value="1"/>
</dbReference>
<evidence type="ECO:0000256" key="6">
    <source>
        <dbReference type="ARBA" id="ARBA00022723"/>
    </source>
</evidence>
<evidence type="ECO:0000256" key="2">
    <source>
        <dbReference type="ARBA" id="ARBA00003091"/>
    </source>
</evidence>
<dbReference type="GO" id="GO:0004181">
    <property type="term" value="F:metallocarboxypeptidase activity"/>
    <property type="evidence" value="ECO:0007669"/>
    <property type="project" value="InterPro"/>
</dbReference>
<keyword evidence="12" id="KW-0865">Zymogen</keyword>
<accession>A0A2R5L1C7</accession>
<dbReference type="SUPFAM" id="SSF53187">
    <property type="entry name" value="Zn-dependent exopeptidases"/>
    <property type="match status" value="1"/>
</dbReference>
<name>A0A2R5L1C7_9CRUS</name>
<dbReference type="GO" id="GO:0008270">
    <property type="term" value="F:zinc ion binding"/>
    <property type="evidence" value="ECO:0007669"/>
    <property type="project" value="InterPro"/>
</dbReference>
<evidence type="ECO:0000256" key="1">
    <source>
        <dbReference type="ARBA" id="ARBA00001947"/>
    </source>
</evidence>
<keyword evidence="5" id="KW-0645">Protease</keyword>
<dbReference type="Pfam" id="PF02244">
    <property type="entry name" value="Propep_M14"/>
    <property type="match status" value="1"/>
</dbReference>
<dbReference type="CDD" id="cd03860">
    <property type="entry name" value="M14_CP_A-B_like"/>
    <property type="match status" value="1"/>
</dbReference>
<dbReference type="FunFam" id="3.40.630.10:FF:000084">
    <property type="entry name" value="Carboxypeptidase B2"/>
    <property type="match status" value="1"/>
</dbReference>
<evidence type="ECO:0000256" key="4">
    <source>
        <dbReference type="ARBA" id="ARBA00022645"/>
    </source>
</evidence>
<keyword evidence="11" id="KW-0482">Metalloprotease</keyword>
<keyword evidence="7 15" id="KW-0732">Signal</keyword>
<dbReference type="Gene3D" id="3.40.630.10">
    <property type="entry name" value="Zn peptidases"/>
    <property type="match status" value="1"/>
</dbReference>
<feature type="domain" description="Peptidase M14" evidence="16">
    <location>
        <begin position="135"/>
        <end position="425"/>
    </location>
</feature>
<evidence type="ECO:0000259" key="16">
    <source>
        <dbReference type="PROSITE" id="PS52035"/>
    </source>
</evidence>
<keyword evidence="6" id="KW-0479">Metal-binding</keyword>
<dbReference type="Pfam" id="PF00246">
    <property type="entry name" value="Peptidase_M14"/>
    <property type="match status" value="1"/>
</dbReference>
<dbReference type="EMBL" id="IACF01007937">
    <property type="protein sequence ID" value="LAB73520.1"/>
    <property type="molecule type" value="mRNA"/>
</dbReference>
<evidence type="ECO:0000313" key="17">
    <source>
        <dbReference type="EMBL" id="LAB73520.1"/>
    </source>
</evidence>
<dbReference type="AlphaFoldDB" id="A0A2R5L1C7"/>
<dbReference type="EMBL" id="IACT01007776">
    <property type="protein sequence ID" value="LAC26889.1"/>
    <property type="molecule type" value="mRNA"/>
</dbReference>
<dbReference type="InterPro" id="IPR000834">
    <property type="entry name" value="Peptidase_M14"/>
</dbReference>
<feature type="chain" id="PRO_5033319765" evidence="15">
    <location>
        <begin position="22"/>
        <end position="434"/>
    </location>
</feature>
<dbReference type="GO" id="GO:0005615">
    <property type="term" value="C:extracellular space"/>
    <property type="evidence" value="ECO:0007669"/>
    <property type="project" value="TreeGrafter"/>
</dbReference>
<keyword evidence="10" id="KW-0843">Virulence</keyword>
<organism evidence="17">
    <name type="scientific">Hirondellea gigas</name>
    <dbReference type="NCBI Taxonomy" id="1518452"/>
    <lineage>
        <taxon>Eukaryota</taxon>
        <taxon>Metazoa</taxon>
        <taxon>Ecdysozoa</taxon>
        <taxon>Arthropoda</taxon>
        <taxon>Crustacea</taxon>
        <taxon>Multicrustacea</taxon>
        <taxon>Malacostraca</taxon>
        <taxon>Eumalacostraca</taxon>
        <taxon>Peracarida</taxon>
        <taxon>Amphipoda</taxon>
        <taxon>Amphilochidea</taxon>
        <taxon>Lysianassida</taxon>
        <taxon>Lysianassidira</taxon>
        <taxon>Lysianassoidea</taxon>
        <taxon>Lysianassidae</taxon>
        <taxon>Hirondellea</taxon>
    </lineage>
</organism>
<proteinExistence type="evidence at transcript level"/>
<comment type="similarity">
    <text evidence="3 14">Belongs to the peptidase M14 family.</text>
</comment>
<keyword evidence="9" id="KW-0862">Zinc</keyword>
<reference evidence="17" key="2">
    <citation type="journal article" date="2018" name="Biosci. Biotechnol. Biochem.">
        <title>Polysaccharide hydrolase of the hadal zone amphipods Hirondellea gigas.</title>
        <authorList>
            <person name="Kobayashi H."/>
            <person name="Nagahama T."/>
            <person name="Arai W."/>
            <person name="Sasagawa Y."/>
            <person name="Umeda M."/>
            <person name="Hayashi T."/>
            <person name="Nikaido I."/>
            <person name="Watanabe H."/>
            <person name="Oguri K."/>
            <person name="Kitazato H."/>
            <person name="Fujioka K."/>
            <person name="Kido Y."/>
            <person name="Takami H."/>
        </authorList>
    </citation>
    <scope>NUCLEOTIDE SEQUENCE</scope>
    <source>
        <tissue evidence="17">Whole body</tissue>
    </source>
</reference>
<evidence type="ECO:0000256" key="8">
    <source>
        <dbReference type="ARBA" id="ARBA00022801"/>
    </source>
</evidence>
<keyword evidence="8" id="KW-0378">Hydrolase</keyword>
<dbReference type="PANTHER" id="PTHR11705">
    <property type="entry name" value="PROTEASE FAMILY M14 CARBOXYPEPTIDASE A,B"/>
    <property type="match status" value="1"/>
</dbReference>
<evidence type="ECO:0000256" key="5">
    <source>
        <dbReference type="ARBA" id="ARBA00022670"/>
    </source>
</evidence>
<evidence type="ECO:0000256" key="3">
    <source>
        <dbReference type="ARBA" id="ARBA00005988"/>
    </source>
</evidence>
<evidence type="ECO:0000256" key="12">
    <source>
        <dbReference type="ARBA" id="ARBA00023145"/>
    </source>
</evidence>
<evidence type="ECO:0000256" key="14">
    <source>
        <dbReference type="PROSITE-ProRule" id="PRU01379"/>
    </source>
</evidence>
<dbReference type="InterPro" id="IPR036990">
    <property type="entry name" value="M14A-like_propep"/>
</dbReference>
<comment type="function">
    <text evidence="2">Extracellular metalloprotease that contributes to pathogenicity.</text>
</comment>
<reference evidence="18" key="1">
    <citation type="submission" date="2017-11" db="EMBL/GenBank/DDBJ databases">
        <title>The sensing device of the deep-sea amphipod.</title>
        <authorList>
            <person name="Kobayashi H."/>
            <person name="Nagahama T."/>
            <person name="Arai W."/>
            <person name="Sasagawa Y."/>
            <person name="Umeda M."/>
            <person name="Hayashi T."/>
            <person name="Nikaido I."/>
            <person name="Watanabe H."/>
            <person name="Oguri K."/>
            <person name="Kitazato H."/>
            <person name="Fujioka K."/>
            <person name="Kido Y."/>
            <person name="Takami H."/>
        </authorList>
    </citation>
    <scope>NUCLEOTIDE SEQUENCE</scope>
    <source>
        <tissue evidence="18">Whole body</tissue>
    </source>
</reference>
<keyword evidence="13" id="KW-1015">Disulfide bond</keyword>
<evidence type="ECO:0000256" key="10">
    <source>
        <dbReference type="ARBA" id="ARBA00023026"/>
    </source>
</evidence>
<sequence>MSGRFFLISLFLCCVVAKVDYKGFKVVDVFPSTREQAKTLHDLNPHEKPEKRSLDWQPQCVMGGQMCQAMVSPGLHDPFVAFLKLKGIRYEEHSLDLQQEIDQEQRRIQKYRISQARSRGTPRSASRQGNSWDLDFHTYDETLIWLNNIVNSHPTISSLINFGSSFEGRQMLGIRLGLNSAAPKFFFDGGIHAREWLSPATVEYIVNQLVDGHDRGDPEIISLLQNVEFHVLPIFNVDGFEYTWNTDRLWRKTRSFNQGSTCVGTDPNRNADAGFGGPGTSRNPCSDTYHGAAPFSEIEVANVAAYVVNQTNIHGYNNIHTNAQLLLSPYGYTNQLPADLADHNQIHNASAAAIRSVFGADYEFGPIYSTIYPAAGGINDYLYDQGVKYAVAWELRGGSFSPPASFIVTSGEEIFEGFKVFSKFIAAEFGSTKR</sequence>
<evidence type="ECO:0000256" key="9">
    <source>
        <dbReference type="ARBA" id="ARBA00022833"/>
    </source>
</evidence>
<dbReference type="PROSITE" id="PS52035">
    <property type="entry name" value="PEPTIDASE_M14"/>
    <property type="match status" value="1"/>
</dbReference>
<dbReference type="InterPro" id="IPR057246">
    <property type="entry name" value="CARBOXYPEPT_ZN_1"/>
</dbReference>
<feature type="active site" description="Proton donor/acceptor" evidence="14">
    <location>
        <position position="394"/>
    </location>
</feature>
<dbReference type="PROSITE" id="PS00132">
    <property type="entry name" value="CARBOXYPEPT_ZN_1"/>
    <property type="match status" value="1"/>
</dbReference>
<dbReference type="InterPro" id="IPR003146">
    <property type="entry name" value="M14A_act_pep"/>
</dbReference>
<evidence type="ECO:0000256" key="11">
    <source>
        <dbReference type="ARBA" id="ARBA00023049"/>
    </source>
</evidence>
<dbReference type="PRINTS" id="PR00765">
    <property type="entry name" value="CRBOXYPTASEA"/>
</dbReference>
<evidence type="ECO:0000313" key="18">
    <source>
        <dbReference type="EMBL" id="LAC26889.1"/>
    </source>
</evidence>
<dbReference type="SUPFAM" id="SSF54897">
    <property type="entry name" value="Protease propeptides/inhibitors"/>
    <property type="match status" value="1"/>
</dbReference>
<dbReference type="PANTHER" id="PTHR11705:SF143">
    <property type="entry name" value="SLL0236 PROTEIN"/>
    <property type="match status" value="1"/>
</dbReference>
<evidence type="ECO:0000256" key="13">
    <source>
        <dbReference type="ARBA" id="ARBA00023157"/>
    </source>
</evidence>
<evidence type="ECO:0000256" key="7">
    <source>
        <dbReference type="ARBA" id="ARBA00022729"/>
    </source>
</evidence>
<comment type="cofactor">
    <cofactor evidence="1">
        <name>Zn(2+)</name>
        <dbReference type="ChEBI" id="CHEBI:29105"/>
    </cofactor>
</comment>
<keyword evidence="4 17" id="KW-0121">Carboxypeptidase</keyword>
<protein>
    <submittedName>
        <fullName evidence="17 18">Carboxypeptidase A2</fullName>
    </submittedName>
</protein>
<evidence type="ECO:0000256" key="15">
    <source>
        <dbReference type="SAM" id="SignalP"/>
    </source>
</evidence>
<feature type="signal peptide" evidence="15">
    <location>
        <begin position="1"/>
        <end position="21"/>
    </location>
</feature>